<proteinExistence type="predicted"/>
<comment type="caution">
    <text evidence="2">The sequence shown here is derived from an EMBL/GenBank/DDBJ whole genome shotgun (WGS) entry which is preliminary data.</text>
</comment>
<evidence type="ECO:0000256" key="1">
    <source>
        <dbReference type="SAM" id="Coils"/>
    </source>
</evidence>
<dbReference type="RefSeq" id="WP_126819761.1">
    <property type="nucleotide sequence ID" value="NZ_PIPS01000001.1"/>
</dbReference>
<sequence length="96" mass="10764">MTDKNAFEQKQEAKIEQMNAEIERLKAKAKEADAESRIKYQEKVDELEALRGVAKTKLDKLKQSSESAWTDISKGLDEATTSLATAIKNASQEFKS</sequence>
<organism evidence="2 3">
    <name type="scientific">Idiomarina aquatica</name>
    <dbReference type="NCBI Taxonomy" id="1327752"/>
    <lineage>
        <taxon>Bacteria</taxon>
        <taxon>Pseudomonadati</taxon>
        <taxon>Pseudomonadota</taxon>
        <taxon>Gammaproteobacteria</taxon>
        <taxon>Alteromonadales</taxon>
        <taxon>Idiomarinaceae</taxon>
        <taxon>Idiomarina</taxon>
    </lineage>
</organism>
<feature type="coiled-coil region" evidence="1">
    <location>
        <begin position="8"/>
        <end position="64"/>
    </location>
</feature>
<dbReference type="AlphaFoldDB" id="A0AA94EHW6"/>
<accession>A0AA94EHW6</accession>
<dbReference type="EMBL" id="PIPS01000001">
    <property type="protein sequence ID" value="RUO45594.1"/>
    <property type="molecule type" value="Genomic_DNA"/>
</dbReference>
<name>A0AA94EHW6_9GAMM</name>
<dbReference type="Proteomes" id="UP000286680">
    <property type="component" value="Unassembled WGS sequence"/>
</dbReference>
<evidence type="ECO:0000313" key="2">
    <source>
        <dbReference type="EMBL" id="RUO45594.1"/>
    </source>
</evidence>
<reference evidence="3" key="1">
    <citation type="journal article" date="2018" name="Front. Microbiol.">
        <title>Genome-Based Analysis Reveals the Taxonomy and Diversity of the Family Idiomarinaceae.</title>
        <authorList>
            <person name="Liu Y."/>
            <person name="Lai Q."/>
            <person name="Shao Z."/>
        </authorList>
    </citation>
    <scope>NUCLEOTIDE SEQUENCE [LARGE SCALE GENOMIC DNA]</scope>
    <source>
        <strain evidence="3">SN-14</strain>
    </source>
</reference>
<keyword evidence="3" id="KW-1185">Reference proteome</keyword>
<keyword evidence="1" id="KW-0175">Coiled coil</keyword>
<protein>
    <submittedName>
        <fullName evidence="2">Coiled coil domain-containing protein</fullName>
    </submittedName>
</protein>
<gene>
    <name evidence="2" type="ORF">CWE23_06280</name>
</gene>
<evidence type="ECO:0000313" key="3">
    <source>
        <dbReference type="Proteomes" id="UP000286680"/>
    </source>
</evidence>